<dbReference type="STRING" id="452652.KSE_46740"/>
<dbReference type="HOGENOM" id="CLU_045108_0_0_11"/>
<protein>
    <recommendedName>
        <fullName evidence="5">LysM domain-containing protein</fullName>
    </recommendedName>
</protein>
<dbReference type="KEGG" id="ksk:KSE_46740"/>
<dbReference type="PROSITE" id="PS51782">
    <property type="entry name" value="LYSM"/>
    <property type="match status" value="1"/>
</dbReference>
<dbReference type="eggNOG" id="COG1652">
    <property type="taxonomic scope" value="Bacteria"/>
</dbReference>
<dbReference type="Pfam" id="PF01476">
    <property type="entry name" value="LysM"/>
    <property type="match status" value="1"/>
</dbReference>
<feature type="signal peptide" evidence="4">
    <location>
        <begin position="1"/>
        <end position="35"/>
    </location>
</feature>
<keyword evidence="4" id="KW-0732">Signal</keyword>
<dbReference type="CDD" id="cd13925">
    <property type="entry name" value="RPF"/>
    <property type="match status" value="1"/>
</dbReference>
<keyword evidence="7" id="KW-1185">Reference proteome</keyword>
<dbReference type="InterPro" id="IPR052196">
    <property type="entry name" value="Bact_Kbp"/>
</dbReference>
<accession>E4NG25</accession>
<evidence type="ECO:0000256" key="1">
    <source>
        <dbReference type="ARBA" id="ARBA00010830"/>
    </source>
</evidence>
<evidence type="ECO:0000256" key="4">
    <source>
        <dbReference type="SAM" id="SignalP"/>
    </source>
</evidence>
<evidence type="ECO:0000256" key="2">
    <source>
        <dbReference type="ARBA" id="ARBA00022801"/>
    </source>
</evidence>
<dbReference type="GO" id="GO:0016787">
    <property type="term" value="F:hydrolase activity"/>
    <property type="evidence" value="ECO:0007669"/>
    <property type="project" value="UniProtKB-KW"/>
</dbReference>
<feature type="chain" id="PRO_5038856857" description="LysM domain-containing protein" evidence="4">
    <location>
        <begin position="36"/>
        <end position="246"/>
    </location>
</feature>
<dbReference type="InterPro" id="IPR036779">
    <property type="entry name" value="LysM_dom_sf"/>
</dbReference>
<dbReference type="Proteomes" id="UP000007076">
    <property type="component" value="Chromosome"/>
</dbReference>
<dbReference type="AlphaFoldDB" id="E4NG25"/>
<keyword evidence="2" id="KW-0378">Hydrolase</keyword>
<organism evidence="6 7">
    <name type="scientific">Kitasatospora setae (strain ATCC 33774 / DSM 43861 / JCM 3304 / KCC A-0304 / NBRC 14216 / KM-6054)</name>
    <name type="common">Streptomyces setae</name>
    <dbReference type="NCBI Taxonomy" id="452652"/>
    <lineage>
        <taxon>Bacteria</taxon>
        <taxon>Bacillati</taxon>
        <taxon>Actinomycetota</taxon>
        <taxon>Actinomycetes</taxon>
        <taxon>Kitasatosporales</taxon>
        <taxon>Streptomycetaceae</taxon>
        <taxon>Kitasatospora</taxon>
    </lineage>
</organism>
<dbReference type="RefSeq" id="WP_014137754.1">
    <property type="nucleotide sequence ID" value="NC_016109.1"/>
</dbReference>
<dbReference type="CAZy" id="GH23">
    <property type="family name" value="Glycoside Hydrolase Family 23"/>
</dbReference>
<sequence length="246" mass="25096">MLFSNAARHRRSTKAEKVIAAAGVASVGLALPLLAATGAAAAPVDTWDRVAQCESGGNWNTNTGNGFYGGLQFTSSTWRAYGGAQYAARADQASRAQQIAVAERVLAGQGPGAWPVCSKRAGLAKGGAPADVSDDAASRSGERTPAPQPPKGQPPTKPAKPGGKPTATPTRPAEQPRSTDSQPAAAPQAAPQDATAGGYTVREGDTLSGIAVARQVAGGWERIYRDNHQLIGADPDLIVPGQVLAL</sequence>
<dbReference type="Pfam" id="PF06737">
    <property type="entry name" value="Transglycosylas"/>
    <property type="match status" value="1"/>
</dbReference>
<dbReference type="PANTHER" id="PTHR34700">
    <property type="entry name" value="POTASSIUM BINDING PROTEIN KBP"/>
    <property type="match status" value="1"/>
</dbReference>
<dbReference type="EMBL" id="AP010968">
    <property type="protein sequence ID" value="BAJ30455.1"/>
    <property type="molecule type" value="Genomic_DNA"/>
</dbReference>
<evidence type="ECO:0000256" key="3">
    <source>
        <dbReference type="SAM" id="MobiDB-lite"/>
    </source>
</evidence>
<feature type="domain" description="LysM" evidence="5">
    <location>
        <begin position="197"/>
        <end position="246"/>
    </location>
</feature>
<dbReference type="InterPro" id="IPR018392">
    <property type="entry name" value="LysM"/>
</dbReference>
<dbReference type="SUPFAM" id="SSF53955">
    <property type="entry name" value="Lysozyme-like"/>
    <property type="match status" value="1"/>
</dbReference>
<reference evidence="6 7" key="1">
    <citation type="journal article" date="2010" name="DNA Res.">
        <title>Genome sequence of Kitasatospora setae NBRC 14216T: an evolutionary snapshot of the family Streptomycetaceae.</title>
        <authorList>
            <person name="Ichikawa N."/>
            <person name="Oguchi A."/>
            <person name="Ikeda H."/>
            <person name="Ishikawa J."/>
            <person name="Kitani S."/>
            <person name="Watanabe Y."/>
            <person name="Nakamura S."/>
            <person name="Katano Y."/>
            <person name="Kishi E."/>
            <person name="Sasagawa M."/>
            <person name="Ankai A."/>
            <person name="Fukui S."/>
            <person name="Hashimoto Y."/>
            <person name="Kamata S."/>
            <person name="Otoguro M."/>
            <person name="Tanikawa S."/>
            <person name="Nihira T."/>
            <person name="Horinouchi S."/>
            <person name="Ohnishi Y."/>
            <person name="Hayakawa M."/>
            <person name="Kuzuyama T."/>
            <person name="Arisawa A."/>
            <person name="Nomoto F."/>
            <person name="Miura H."/>
            <person name="Takahashi Y."/>
            <person name="Fujita N."/>
        </authorList>
    </citation>
    <scope>NUCLEOTIDE SEQUENCE [LARGE SCALE GENOMIC DNA]</scope>
    <source>
        <strain evidence="7">ATCC 33774 / DSM 43861 / JCM 3304 / KCC A-0304 / NBRC 14216 / KM-6054</strain>
    </source>
</reference>
<evidence type="ECO:0000313" key="7">
    <source>
        <dbReference type="Proteomes" id="UP000007076"/>
    </source>
</evidence>
<evidence type="ECO:0000313" key="6">
    <source>
        <dbReference type="EMBL" id="BAJ30455.1"/>
    </source>
</evidence>
<dbReference type="PANTHER" id="PTHR34700:SF4">
    <property type="entry name" value="PHAGE-LIKE ELEMENT PBSX PROTEIN XKDP"/>
    <property type="match status" value="1"/>
</dbReference>
<feature type="region of interest" description="Disordered" evidence="3">
    <location>
        <begin position="123"/>
        <end position="201"/>
    </location>
</feature>
<dbReference type="CAZy" id="CBM50">
    <property type="family name" value="Carbohydrate-Binding Module Family 50"/>
</dbReference>
<dbReference type="Gene3D" id="3.10.350.10">
    <property type="entry name" value="LysM domain"/>
    <property type="match status" value="1"/>
</dbReference>
<feature type="compositionally biased region" description="Low complexity" evidence="3">
    <location>
        <begin position="159"/>
        <end position="196"/>
    </location>
</feature>
<dbReference type="Gene3D" id="1.10.530.10">
    <property type="match status" value="1"/>
</dbReference>
<evidence type="ECO:0000259" key="5">
    <source>
        <dbReference type="PROSITE" id="PS51782"/>
    </source>
</evidence>
<proteinExistence type="inferred from homology"/>
<name>E4NG25_KITSK</name>
<feature type="compositionally biased region" description="Pro residues" evidence="3">
    <location>
        <begin position="146"/>
        <end position="158"/>
    </location>
</feature>
<dbReference type="PATRIC" id="fig|452652.3.peg.4665"/>
<dbReference type="CDD" id="cd00118">
    <property type="entry name" value="LysM"/>
    <property type="match status" value="1"/>
</dbReference>
<dbReference type="InterPro" id="IPR010618">
    <property type="entry name" value="RPF"/>
</dbReference>
<dbReference type="SUPFAM" id="SSF54106">
    <property type="entry name" value="LysM domain"/>
    <property type="match status" value="1"/>
</dbReference>
<gene>
    <name evidence="6" type="ordered locus">KSE_46740</name>
</gene>
<dbReference type="InterPro" id="IPR023346">
    <property type="entry name" value="Lysozyme-like_dom_sf"/>
</dbReference>
<comment type="similarity">
    <text evidence="1">Belongs to the transglycosylase family. Rpf subfamily.</text>
</comment>